<keyword evidence="5" id="KW-0479">Metal-binding</keyword>
<comment type="caution">
    <text evidence="5">Lacks conserved residue(s) required for the propagation of feature annotation.</text>
</comment>
<dbReference type="SUPFAM" id="SSF51283">
    <property type="entry name" value="dUTPase-like"/>
    <property type="match status" value="1"/>
</dbReference>
<dbReference type="UniPathway" id="UPA00610">
    <property type="reaction ID" value="UER00666"/>
</dbReference>
<dbReference type="GO" id="GO:0000287">
    <property type="term" value="F:magnesium ion binding"/>
    <property type="evidence" value="ECO:0007669"/>
    <property type="project" value="UniProtKB-UniRule"/>
</dbReference>
<feature type="binding site" evidence="5">
    <location>
        <position position="79"/>
    </location>
    <ligand>
        <name>substrate</name>
    </ligand>
</feature>
<organism evidence="7 8">
    <name type="scientific">Caldicellulosiruptor acetigenus 6A</name>
    <dbReference type="NCBI Taxonomy" id="632516"/>
    <lineage>
        <taxon>Bacteria</taxon>
        <taxon>Bacillati</taxon>
        <taxon>Bacillota</taxon>
        <taxon>Bacillota incertae sedis</taxon>
        <taxon>Caldicellulosiruptorales</taxon>
        <taxon>Caldicellulosiruptoraceae</taxon>
        <taxon>Caldicellulosiruptor</taxon>
    </lineage>
</organism>
<dbReference type="InterPro" id="IPR036157">
    <property type="entry name" value="dUTPase-like_sf"/>
</dbReference>
<dbReference type="GO" id="GO:0006226">
    <property type="term" value="P:dUMP biosynthetic process"/>
    <property type="evidence" value="ECO:0007669"/>
    <property type="project" value="UniProtKB-UniRule"/>
</dbReference>
<sequence>MVLRVKRAEDAKDLPLPTYISSGAAGMDLFACVEEEEIINPGEIKLIRTGLYIELPEGYEAQVRPRSGLALKHGITVLNSPGTIDSDYRGEIGVILINLGKEPFVVKRGDRIAQMVISKFERVEKIDETEELSTTSRADRGFGSSGV</sequence>
<keyword evidence="2 5" id="KW-0378">Hydrolase</keyword>
<comment type="catalytic activity">
    <reaction evidence="4 5">
        <text>dUTP + H2O = dUMP + diphosphate + H(+)</text>
        <dbReference type="Rhea" id="RHEA:10248"/>
        <dbReference type="ChEBI" id="CHEBI:15377"/>
        <dbReference type="ChEBI" id="CHEBI:15378"/>
        <dbReference type="ChEBI" id="CHEBI:33019"/>
        <dbReference type="ChEBI" id="CHEBI:61555"/>
        <dbReference type="ChEBI" id="CHEBI:246422"/>
        <dbReference type="EC" id="3.6.1.23"/>
    </reaction>
</comment>
<comment type="similarity">
    <text evidence="1 5">Belongs to the dUTPase family.</text>
</comment>
<dbReference type="RefSeq" id="WP_014042268.1">
    <property type="nucleotide sequence ID" value="NC_015949.1"/>
</dbReference>
<protein>
    <recommendedName>
        <fullName evidence="5">Deoxyuridine 5'-triphosphate nucleotidohydrolase</fullName>
        <shortName evidence="5">dUTPase</shortName>
        <ecNumber evidence="5">3.6.1.23</ecNumber>
    </recommendedName>
    <alternativeName>
        <fullName evidence="5">dUTP pyrophosphatase</fullName>
    </alternativeName>
</protein>
<dbReference type="CDD" id="cd07557">
    <property type="entry name" value="trimeric_dUTPase"/>
    <property type="match status" value="1"/>
</dbReference>
<evidence type="ECO:0000256" key="5">
    <source>
        <dbReference type="HAMAP-Rule" id="MF_00116"/>
    </source>
</evidence>
<dbReference type="HAMAP" id="MF_00116">
    <property type="entry name" value="dUTPase_bact"/>
    <property type="match status" value="1"/>
</dbReference>
<dbReference type="NCBIfam" id="NF001862">
    <property type="entry name" value="PRK00601.1"/>
    <property type="match status" value="1"/>
</dbReference>
<dbReference type="NCBIfam" id="TIGR00576">
    <property type="entry name" value="dut"/>
    <property type="match status" value="1"/>
</dbReference>
<feature type="domain" description="dUTPase-like" evidence="6">
    <location>
        <begin position="14"/>
        <end position="146"/>
    </location>
</feature>
<comment type="function">
    <text evidence="5">This enzyme is involved in nucleotide metabolism: it produces dUMP, the immediate precursor of thymidine nucleotides and it decreases the intracellular concentration of dUTP so that uracil cannot be incorporated into DNA.</text>
</comment>
<dbReference type="InterPro" id="IPR033704">
    <property type="entry name" value="dUTPase_trimeric"/>
</dbReference>
<dbReference type="Gene3D" id="2.70.40.10">
    <property type="match status" value="1"/>
</dbReference>
<dbReference type="Pfam" id="PF00692">
    <property type="entry name" value="dUTPase"/>
    <property type="match status" value="1"/>
</dbReference>
<keyword evidence="3 5" id="KW-0546">Nucleotide metabolism</keyword>
<reference evidence="7 8" key="1">
    <citation type="submission" date="2011-08" db="EMBL/GenBank/DDBJ databases">
        <title>Complete sequence of Caldicellulosiruptor lactoaceticus 6A.</title>
        <authorList>
            <consortium name="US DOE Joint Genome Institute"/>
            <person name="Lucas S."/>
            <person name="Han J."/>
            <person name="Lapidus A."/>
            <person name="Cheng J.-F."/>
            <person name="Goodwin L."/>
            <person name="Pitluck S."/>
            <person name="Peters L."/>
            <person name="Davenport K."/>
            <person name="Detter J.C."/>
            <person name="Han C."/>
            <person name="Tapia R."/>
            <person name="Land M."/>
            <person name="Hauser L."/>
            <person name="Kyrpides N."/>
            <person name="Ivanova N."/>
            <person name="Ovchinnikova G."/>
            <person name="Pagani I."/>
            <person name="Blumer-Schuette S.E."/>
            <person name="Kelly R.M."/>
            <person name="Woyke T."/>
        </authorList>
    </citation>
    <scope>NUCLEOTIDE SEQUENCE [LARGE SCALE GENOMIC DNA]</scope>
    <source>
        <strain evidence="7 8">6A</strain>
    </source>
</reference>
<evidence type="ECO:0000256" key="2">
    <source>
        <dbReference type="ARBA" id="ARBA00022801"/>
    </source>
</evidence>
<evidence type="ECO:0000313" key="7">
    <source>
        <dbReference type="EMBL" id="AEM73440.1"/>
    </source>
</evidence>
<feature type="binding site" evidence="5">
    <location>
        <begin position="83"/>
        <end position="85"/>
    </location>
    <ligand>
        <name>substrate</name>
    </ligand>
</feature>
<evidence type="ECO:0000313" key="8">
    <source>
        <dbReference type="Proteomes" id="UP000009257"/>
    </source>
</evidence>
<evidence type="ECO:0000256" key="1">
    <source>
        <dbReference type="ARBA" id="ARBA00006581"/>
    </source>
</evidence>
<dbReference type="InterPro" id="IPR029054">
    <property type="entry name" value="dUTPase-like"/>
</dbReference>
<comment type="cofactor">
    <cofactor evidence="5">
        <name>Mg(2+)</name>
        <dbReference type="ChEBI" id="CHEBI:18420"/>
    </cofactor>
</comment>
<dbReference type="EC" id="3.6.1.23" evidence="5"/>
<accession>G2PTX2</accession>
<evidence type="ECO:0000256" key="3">
    <source>
        <dbReference type="ARBA" id="ARBA00023080"/>
    </source>
</evidence>
<dbReference type="HOGENOM" id="CLU_068508_1_2_9"/>
<dbReference type="InterPro" id="IPR008181">
    <property type="entry name" value="dUTPase"/>
</dbReference>
<proteinExistence type="inferred from homology"/>
<feature type="binding site" evidence="5">
    <location>
        <begin position="66"/>
        <end position="68"/>
    </location>
    <ligand>
        <name>substrate</name>
    </ligand>
</feature>
<gene>
    <name evidence="5" type="primary">dut</name>
    <name evidence="7" type="ORF">Calla_0788</name>
</gene>
<dbReference type="KEGG" id="clc:Calla_0788"/>
<evidence type="ECO:0000259" key="6">
    <source>
        <dbReference type="Pfam" id="PF00692"/>
    </source>
</evidence>
<dbReference type="PANTHER" id="PTHR11241">
    <property type="entry name" value="DEOXYURIDINE 5'-TRIPHOSPHATE NUCLEOTIDOHYDROLASE"/>
    <property type="match status" value="1"/>
</dbReference>
<name>G2PTX2_9FIRM</name>
<comment type="pathway">
    <text evidence="5">Pyrimidine metabolism; dUMP biosynthesis; dUMP from dCTP (dUTP route): step 2/2.</text>
</comment>
<dbReference type="Proteomes" id="UP000009257">
    <property type="component" value="Chromosome"/>
</dbReference>
<dbReference type="EMBL" id="CP003001">
    <property type="protein sequence ID" value="AEM73440.1"/>
    <property type="molecule type" value="Genomic_DNA"/>
</dbReference>
<keyword evidence="5" id="KW-0460">Magnesium</keyword>
<dbReference type="GO" id="GO:0046081">
    <property type="term" value="P:dUTP catabolic process"/>
    <property type="evidence" value="ECO:0007669"/>
    <property type="project" value="InterPro"/>
</dbReference>
<dbReference type="GO" id="GO:0004170">
    <property type="term" value="F:dUTP diphosphatase activity"/>
    <property type="evidence" value="ECO:0007669"/>
    <property type="project" value="UniProtKB-UniRule"/>
</dbReference>
<evidence type="ECO:0000256" key="4">
    <source>
        <dbReference type="ARBA" id="ARBA00047686"/>
    </source>
</evidence>
<dbReference type="PANTHER" id="PTHR11241:SF0">
    <property type="entry name" value="DEOXYURIDINE 5'-TRIPHOSPHATE NUCLEOTIDOHYDROLASE"/>
    <property type="match status" value="1"/>
</dbReference>
<dbReference type="AlphaFoldDB" id="G2PTX2"/>